<feature type="domain" description="AMP-dependent synthetase/ligase" evidence="10">
    <location>
        <begin position="42"/>
        <end position="406"/>
    </location>
</feature>
<accession>A0AA88XZL1</accession>
<dbReference type="FunFam" id="3.30.300.30:FF:000007">
    <property type="entry name" value="4-coumarate--CoA ligase 2"/>
    <property type="match status" value="1"/>
</dbReference>
<dbReference type="InterPro" id="IPR045851">
    <property type="entry name" value="AMP-bd_C_sf"/>
</dbReference>
<evidence type="ECO:0000313" key="13">
    <source>
        <dbReference type="Proteomes" id="UP001186944"/>
    </source>
</evidence>
<comment type="caution">
    <text evidence="12">The sequence shown here is derived from an EMBL/GenBank/DDBJ whole genome shotgun (WGS) entry which is preliminary data.</text>
</comment>
<evidence type="ECO:0000313" key="12">
    <source>
        <dbReference type="EMBL" id="KAK3093096.1"/>
    </source>
</evidence>
<evidence type="ECO:0000256" key="3">
    <source>
        <dbReference type="ARBA" id="ARBA00019043"/>
    </source>
</evidence>
<keyword evidence="6" id="KW-0067">ATP-binding</keyword>
<dbReference type="Proteomes" id="UP001186944">
    <property type="component" value="Unassembled WGS sequence"/>
</dbReference>
<gene>
    <name evidence="12" type="ORF">FSP39_011032</name>
</gene>
<keyword evidence="7" id="KW-0455">Luminescence</keyword>
<keyword evidence="4" id="KW-0436">Ligase</keyword>
<organism evidence="12 13">
    <name type="scientific">Pinctada imbricata</name>
    <name type="common">Atlantic pearl-oyster</name>
    <name type="synonym">Pinctada martensii</name>
    <dbReference type="NCBI Taxonomy" id="66713"/>
    <lineage>
        <taxon>Eukaryota</taxon>
        <taxon>Metazoa</taxon>
        <taxon>Spiralia</taxon>
        <taxon>Lophotrochozoa</taxon>
        <taxon>Mollusca</taxon>
        <taxon>Bivalvia</taxon>
        <taxon>Autobranchia</taxon>
        <taxon>Pteriomorphia</taxon>
        <taxon>Pterioida</taxon>
        <taxon>Pterioidea</taxon>
        <taxon>Pteriidae</taxon>
        <taxon>Pinctada</taxon>
    </lineage>
</organism>
<feature type="domain" description="AMP-binding enzyme C-terminal" evidence="11">
    <location>
        <begin position="458"/>
        <end position="531"/>
    </location>
</feature>
<dbReference type="AlphaFoldDB" id="A0AA88XZL1"/>
<dbReference type="EMBL" id="VSWD01000009">
    <property type="protein sequence ID" value="KAK3093096.1"/>
    <property type="molecule type" value="Genomic_DNA"/>
</dbReference>
<evidence type="ECO:0000256" key="9">
    <source>
        <dbReference type="ARBA" id="ARBA00048497"/>
    </source>
</evidence>
<evidence type="ECO:0000256" key="5">
    <source>
        <dbReference type="ARBA" id="ARBA00022741"/>
    </source>
</evidence>
<dbReference type="PROSITE" id="PS00455">
    <property type="entry name" value="AMP_BINDING"/>
    <property type="match status" value="1"/>
</dbReference>
<dbReference type="Gene3D" id="3.40.50.12780">
    <property type="entry name" value="N-terminal domain of ligase-like"/>
    <property type="match status" value="1"/>
</dbReference>
<evidence type="ECO:0000256" key="8">
    <source>
        <dbReference type="ARBA" id="ARBA00023262"/>
    </source>
</evidence>
<evidence type="ECO:0000259" key="10">
    <source>
        <dbReference type="Pfam" id="PF00501"/>
    </source>
</evidence>
<evidence type="ECO:0000256" key="4">
    <source>
        <dbReference type="ARBA" id="ARBA00022598"/>
    </source>
</evidence>
<dbReference type="InterPro" id="IPR000873">
    <property type="entry name" value="AMP-dep_synth/lig_dom"/>
</dbReference>
<evidence type="ECO:0000256" key="1">
    <source>
        <dbReference type="ARBA" id="ARBA00006432"/>
    </source>
</evidence>
<dbReference type="InterPro" id="IPR042099">
    <property type="entry name" value="ANL_N_sf"/>
</dbReference>
<name>A0AA88XZL1_PINIB</name>
<dbReference type="GO" id="GO:0005524">
    <property type="term" value="F:ATP binding"/>
    <property type="evidence" value="ECO:0007669"/>
    <property type="project" value="UniProtKB-KW"/>
</dbReference>
<sequence length="553" mass="60152">MYTSGCRILRTIIGRRLYFCRCIHKSAFSVDIPDINVAEYIQRDFKKYARKTALIDGVTDRRISFEELEERVSTCRIGLKEAGLTPGDVVCLFAVNAVEFAEIFLSVTGAGATLTMANSQSTTDELAGQLKISNAKIIICTPDCANRALDAAKSISGKEVQVIVIGNAKGCLPYVELLSTGNRTSHIESNKKDVALLPFSSGTTGLPKGVILSHGNLVANLCQIRHDSVLPFKAADDVSVSALPMVHIAGFVVGLLNPLAQGATVVTLPKFEIESFLAAFEKYQGTFALVAPPIINVLAKHPLVEKHDLSSIKCLYSGASTLSKDLTLQMVERLGLNNVRQGYGMSETSPVVTTDPVNHFKYGSIGIPIPNTQIKLICSTTNTEIRLPQETGEVWVKGPQVTQGYLKNVKATAEAITPDGWIKTGDEGYFDSDGHYYIVDRIKDIIKYKGYQVSPAYLESIFLTHPAVADVAVIGVPCGVFGEVPKAYVVPKNKTDSNDLMEYVNGKVAPYKHLRGGIELIDQIPKSPSGKILRRILRENFIRSGAKVQLSTD</sequence>
<protein>
    <recommendedName>
        <fullName evidence="3">Luciferin 4-monooxygenase</fullName>
        <ecNumber evidence="2">1.13.12.7</ecNumber>
    </recommendedName>
</protein>
<dbReference type="EC" id="1.13.12.7" evidence="2"/>
<dbReference type="InterPro" id="IPR020845">
    <property type="entry name" value="AMP-binding_CS"/>
</dbReference>
<dbReference type="Pfam" id="PF00501">
    <property type="entry name" value="AMP-binding"/>
    <property type="match status" value="1"/>
</dbReference>
<keyword evidence="8" id="KW-0599">Photoprotein</keyword>
<evidence type="ECO:0000256" key="6">
    <source>
        <dbReference type="ARBA" id="ARBA00022840"/>
    </source>
</evidence>
<dbReference type="FunFam" id="3.40.50.12780:FF:000003">
    <property type="entry name" value="Long-chain-fatty-acid--CoA ligase FadD"/>
    <property type="match status" value="1"/>
</dbReference>
<dbReference type="Pfam" id="PF13193">
    <property type="entry name" value="AMP-binding_C"/>
    <property type="match status" value="1"/>
</dbReference>
<evidence type="ECO:0000259" key="11">
    <source>
        <dbReference type="Pfam" id="PF13193"/>
    </source>
</evidence>
<keyword evidence="13" id="KW-1185">Reference proteome</keyword>
<evidence type="ECO:0000256" key="2">
    <source>
        <dbReference type="ARBA" id="ARBA00012532"/>
    </source>
</evidence>
<dbReference type="CDD" id="cd05911">
    <property type="entry name" value="Firefly_Luc_like"/>
    <property type="match status" value="1"/>
</dbReference>
<keyword evidence="5" id="KW-0547">Nucleotide-binding</keyword>
<dbReference type="InterPro" id="IPR025110">
    <property type="entry name" value="AMP-bd_C"/>
</dbReference>
<dbReference type="PANTHER" id="PTHR24096">
    <property type="entry name" value="LONG-CHAIN-FATTY-ACID--COA LIGASE"/>
    <property type="match status" value="1"/>
</dbReference>
<dbReference type="GO" id="GO:0016405">
    <property type="term" value="F:CoA-ligase activity"/>
    <property type="evidence" value="ECO:0007669"/>
    <property type="project" value="TreeGrafter"/>
</dbReference>
<dbReference type="GO" id="GO:0008218">
    <property type="term" value="P:bioluminescence"/>
    <property type="evidence" value="ECO:0007669"/>
    <property type="project" value="UniProtKB-KW"/>
</dbReference>
<proteinExistence type="inferred from homology"/>
<dbReference type="SUPFAM" id="SSF56801">
    <property type="entry name" value="Acetyl-CoA synthetase-like"/>
    <property type="match status" value="1"/>
</dbReference>
<evidence type="ECO:0000256" key="7">
    <source>
        <dbReference type="ARBA" id="ARBA00023223"/>
    </source>
</evidence>
<comment type="similarity">
    <text evidence="1">Belongs to the ATP-dependent AMP-binding enzyme family.</text>
</comment>
<reference evidence="12" key="1">
    <citation type="submission" date="2019-08" db="EMBL/GenBank/DDBJ databases">
        <title>The improved chromosome-level genome for the pearl oyster Pinctada fucata martensii using PacBio sequencing and Hi-C.</title>
        <authorList>
            <person name="Zheng Z."/>
        </authorList>
    </citation>
    <scope>NUCLEOTIDE SEQUENCE</scope>
    <source>
        <strain evidence="12">ZZ-2019</strain>
        <tissue evidence="12">Adductor muscle</tissue>
    </source>
</reference>
<dbReference type="Gene3D" id="3.30.300.30">
    <property type="match status" value="1"/>
</dbReference>
<comment type="catalytic activity">
    <reaction evidence="9">
        <text>firefly D-luciferin + ATP + O2 = firefly oxyluciferin + hnu + AMP + CO2 + diphosphate</text>
        <dbReference type="Rhea" id="RHEA:10732"/>
        <dbReference type="ChEBI" id="CHEBI:15379"/>
        <dbReference type="ChEBI" id="CHEBI:16526"/>
        <dbReference type="ChEBI" id="CHEBI:16792"/>
        <dbReference type="ChEBI" id="CHEBI:30212"/>
        <dbReference type="ChEBI" id="CHEBI:30616"/>
        <dbReference type="ChEBI" id="CHEBI:33019"/>
        <dbReference type="ChEBI" id="CHEBI:58038"/>
        <dbReference type="ChEBI" id="CHEBI:456215"/>
        <dbReference type="EC" id="1.13.12.7"/>
    </reaction>
</comment>
<dbReference type="PANTHER" id="PTHR24096:SF149">
    <property type="entry name" value="AMP-BINDING DOMAIN-CONTAINING PROTEIN-RELATED"/>
    <property type="match status" value="1"/>
</dbReference>